<proteinExistence type="predicted"/>
<dbReference type="Proteomes" id="UP000003250">
    <property type="component" value="Unassembled WGS sequence"/>
</dbReference>
<evidence type="ECO:0000313" key="2">
    <source>
        <dbReference type="Proteomes" id="UP000003250"/>
    </source>
</evidence>
<keyword evidence="2" id="KW-1185">Reference proteome</keyword>
<gene>
    <name evidence="1" type="ORF">MAXJ12_12762</name>
</gene>
<dbReference type="EMBL" id="AHAM01000097">
    <property type="protein sequence ID" value="EHK56832.1"/>
    <property type="molecule type" value="Genomic_DNA"/>
</dbReference>
<protein>
    <submittedName>
        <fullName evidence="1">Uncharacterized protein</fullName>
    </submittedName>
</protein>
<reference evidence="1 2" key="1">
    <citation type="journal article" date="2012" name="J. Bacteriol.">
        <title>Draft Genome Sequence of Mesorhizobium alhagi CCNWXJ12-2T, a Novel Salt-Resistant Species Isolated from the Desert of Northwestern China.</title>
        <authorList>
            <person name="Zhou M."/>
            <person name="Chen W."/>
            <person name="Chen H."/>
            <person name="Wei G."/>
        </authorList>
    </citation>
    <scope>NUCLEOTIDE SEQUENCE [LARGE SCALE GENOMIC DNA]</scope>
    <source>
        <strain evidence="1 2">CCNWXJ12-2</strain>
    </source>
</reference>
<organism evidence="1 2">
    <name type="scientific">Mesorhizobium alhagi CCNWXJ12-2</name>
    <dbReference type="NCBI Taxonomy" id="1107882"/>
    <lineage>
        <taxon>Bacteria</taxon>
        <taxon>Pseudomonadati</taxon>
        <taxon>Pseudomonadota</taxon>
        <taxon>Alphaproteobacteria</taxon>
        <taxon>Hyphomicrobiales</taxon>
        <taxon>Phyllobacteriaceae</taxon>
        <taxon>Allomesorhizobium</taxon>
    </lineage>
</organism>
<dbReference type="RefSeq" id="WP_008836180.1">
    <property type="nucleotide sequence ID" value="NZ_AHAM01000097.1"/>
</dbReference>
<evidence type="ECO:0000313" key="1">
    <source>
        <dbReference type="EMBL" id="EHK56832.1"/>
    </source>
</evidence>
<sequence>MAAAMSPALRDALKWLADHGGDGVFADKSHQVLYAQGDKAPFMRSTWNALCHLGRVEFYGNRRCRIVPPRSF</sequence>
<dbReference type="AlphaFoldDB" id="H0HQX0"/>
<name>H0HQX0_9HYPH</name>
<dbReference type="OrthoDB" id="8265973at2"/>
<dbReference type="PATRIC" id="fig|1107882.3.peg.2499"/>
<accession>H0HQX0</accession>